<evidence type="ECO:0000313" key="3">
    <source>
        <dbReference type="Proteomes" id="UP000005307"/>
    </source>
</evidence>
<proteinExistence type="predicted"/>
<dbReference type="EMBL" id="CP003740">
    <property type="protein sequence ID" value="AGI69458.1"/>
    <property type="molecule type" value="Genomic_DNA"/>
</dbReference>
<dbReference type="HOGENOM" id="CLU_2330996_0_0_5"/>
<feature type="region of interest" description="Disordered" evidence="1">
    <location>
        <begin position="1"/>
        <end position="20"/>
    </location>
</feature>
<protein>
    <submittedName>
        <fullName evidence="2">Uncharacterized protein</fullName>
    </submittedName>
</protein>
<reference evidence="2 3" key="1">
    <citation type="journal article" date="2013" name="PLoS ONE">
        <title>Poles Apart: Arctic and Antarctic Octadecabacter strains Share High Genome Plasticity and a New Type of Xanthorhodopsin.</title>
        <authorList>
            <person name="Vollmers J."/>
            <person name="Voget S."/>
            <person name="Dietrich S."/>
            <person name="Gollnow K."/>
            <person name="Smits M."/>
            <person name="Meyer K."/>
            <person name="Brinkhoff T."/>
            <person name="Simon M."/>
            <person name="Daniel R."/>
        </authorList>
    </citation>
    <scope>NUCLEOTIDE SEQUENCE [LARGE SCALE GENOMIC DNA]</scope>
    <source>
        <strain evidence="2 3">307</strain>
    </source>
</reference>
<sequence>MENELGRRIDADDAPKGVSDDSVEAIDHVRKIGNIGAHMEKDIGVIVSVEPEEAQLLIELIESFVDEWYVSRNTRTARFGKLKALATSKEDLKAKGGD</sequence>
<gene>
    <name evidence="2" type="ORF">OAN307_c40400</name>
</gene>
<evidence type="ECO:0000313" key="2">
    <source>
        <dbReference type="EMBL" id="AGI69458.1"/>
    </source>
</evidence>
<dbReference type="Proteomes" id="UP000005307">
    <property type="component" value="Chromosome"/>
</dbReference>
<accession>M9RCJ0</accession>
<dbReference type="RefSeq" id="WP_015501392.1">
    <property type="nucleotide sequence ID" value="NC_020911.1"/>
</dbReference>
<evidence type="ECO:0000256" key="1">
    <source>
        <dbReference type="SAM" id="MobiDB-lite"/>
    </source>
</evidence>
<dbReference type="AlphaFoldDB" id="M9RCJ0"/>
<organism evidence="2 3">
    <name type="scientific">Octadecabacter antarcticus 307</name>
    <dbReference type="NCBI Taxonomy" id="391626"/>
    <lineage>
        <taxon>Bacteria</taxon>
        <taxon>Pseudomonadati</taxon>
        <taxon>Pseudomonadota</taxon>
        <taxon>Alphaproteobacteria</taxon>
        <taxon>Rhodobacterales</taxon>
        <taxon>Roseobacteraceae</taxon>
        <taxon>Octadecabacter</taxon>
    </lineage>
</organism>
<name>M9RCJ0_9RHOB</name>
<keyword evidence="3" id="KW-1185">Reference proteome</keyword>
<dbReference type="KEGG" id="oat:OAN307_c40400"/>
<dbReference type="OrthoDB" id="9808624at2"/>